<protein>
    <submittedName>
        <fullName evidence="1">Uncharacterized protein</fullName>
    </submittedName>
</protein>
<dbReference type="EMBL" id="MRWU01000013">
    <property type="protein sequence ID" value="OSX91013.1"/>
    <property type="molecule type" value="Genomic_DNA"/>
</dbReference>
<dbReference type="AlphaFoldDB" id="A0AAP7W6C0"/>
<sequence>MTFESPFHIFKLFFTSDGLGINEMLFFVHGFLTSLFTVF</sequence>
<reference evidence="1 2" key="1">
    <citation type="submission" date="2016-12" db="EMBL/GenBank/DDBJ databases">
        <title>Genome Sequences of Twelve Sporeforming Bacillus Species Isolated from Foods.</title>
        <authorList>
            <person name="De Jong A."/>
            <person name="Holsappel S."/>
            <person name="Kuipers O.P."/>
        </authorList>
    </citation>
    <scope>NUCLEOTIDE SEQUENCE [LARGE SCALE GENOMIC DNA]</scope>
    <source>
        <strain evidence="1 2">S3E15</strain>
    </source>
</reference>
<accession>A0AAP7W6C0</accession>
<organism evidence="1 2">
    <name type="scientific">Bacillus mycoides</name>
    <dbReference type="NCBI Taxonomy" id="1405"/>
    <lineage>
        <taxon>Bacteria</taxon>
        <taxon>Bacillati</taxon>
        <taxon>Bacillota</taxon>
        <taxon>Bacilli</taxon>
        <taxon>Bacillales</taxon>
        <taxon>Bacillaceae</taxon>
        <taxon>Bacillus</taxon>
        <taxon>Bacillus cereus group</taxon>
    </lineage>
</organism>
<dbReference type="Proteomes" id="UP000194131">
    <property type="component" value="Unassembled WGS sequence"/>
</dbReference>
<name>A0AAP7W6C0_BACMY</name>
<proteinExistence type="predicted"/>
<gene>
    <name evidence="1" type="ORF">S3E15_01379</name>
</gene>
<evidence type="ECO:0000313" key="2">
    <source>
        <dbReference type="Proteomes" id="UP000194131"/>
    </source>
</evidence>
<evidence type="ECO:0000313" key="1">
    <source>
        <dbReference type="EMBL" id="OSX91013.1"/>
    </source>
</evidence>
<comment type="caution">
    <text evidence="1">The sequence shown here is derived from an EMBL/GenBank/DDBJ whole genome shotgun (WGS) entry which is preliminary data.</text>
</comment>